<dbReference type="GO" id="GO:0016780">
    <property type="term" value="F:phosphotransferase activity, for other substituted phosphate groups"/>
    <property type="evidence" value="ECO:0007669"/>
    <property type="project" value="InterPro"/>
</dbReference>
<protein>
    <submittedName>
        <fullName evidence="4">Phosphatidylglycerophosphate synthase</fullName>
    </submittedName>
</protein>
<organism evidence="4 5">
    <name type="scientific">Pseudomonas duriflava</name>
    <dbReference type="NCBI Taxonomy" id="459528"/>
    <lineage>
        <taxon>Bacteria</taxon>
        <taxon>Pseudomonadati</taxon>
        <taxon>Pseudomonadota</taxon>
        <taxon>Gammaproteobacteria</taxon>
        <taxon>Pseudomonadales</taxon>
        <taxon>Pseudomonadaceae</taxon>
        <taxon>Pseudomonas</taxon>
    </lineage>
</organism>
<dbReference type="Pfam" id="PF01066">
    <property type="entry name" value="CDP-OH_P_transf"/>
    <property type="match status" value="1"/>
</dbReference>
<keyword evidence="3" id="KW-1133">Transmembrane helix</keyword>
<sequence length="394" mass="43936">MTIQVHLVGQCSVRLWGLTSRERLRRILKKFSQAQLADAGAALPAEGEVLLLREDYLYDERVLRGLLDTSDVALQDPRDGTLAAARVQAASLEGTAQLQGPSIERLRQVRPDTVASGLQTQLRKFDQPWVARVTESNRQHLEKSLFNGAYKGVTDFITRGVWPVPARWVTHLCVRLGLSPNHVTTASYVLAILAGWWFWQGHFGLGLITGWIMTFLDTVDGKLARVTVTSTRFGNIFDHALDLVHPPIWYIAWGMGLAATWSYSVPLSVVFWTIFIGYVAGRLCEGSFKFAAPFSMFLWRPFDSLNRLVTARRNPNLLLLTLAWGAGASDLGLWLVAAWTVFSTLVLAVRVIQAITLSRHGVELRPWLSEIDLQAEGHRPVVRLFAPRSGLADA</sequence>
<evidence type="ECO:0000256" key="2">
    <source>
        <dbReference type="RuleBase" id="RU003750"/>
    </source>
</evidence>
<evidence type="ECO:0000256" key="1">
    <source>
        <dbReference type="ARBA" id="ARBA00022679"/>
    </source>
</evidence>
<keyword evidence="5" id="KW-1185">Reference proteome</keyword>
<keyword evidence="1 2" id="KW-0808">Transferase</keyword>
<dbReference type="GO" id="GO:0008654">
    <property type="term" value="P:phospholipid biosynthetic process"/>
    <property type="evidence" value="ECO:0007669"/>
    <property type="project" value="InterPro"/>
</dbReference>
<dbReference type="PROSITE" id="PS00379">
    <property type="entry name" value="CDP_ALCOHOL_P_TRANSF"/>
    <property type="match status" value="1"/>
</dbReference>
<dbReference type="InterPro" id="IPR000462">
    <property type="entry name" value="CDP-OH_P_trans"/>
</dbReference>
<keyword evidence="3" id="KW-0812">Transmembrane</keyword>
<dbReference type="Proteomes" id="UP000316905">
    <property type="component" value="Unassembled WGS sequence"/>
</dbReference>
<comment type="similarity">
    <text evidence="2">Belongs to the CDP-alcohol phosphatidyltransferase class-I family.</text>
</comment>
<comment type="caution">
    <text evidence="4">The sequence shown here is derived from an EMBL/GenBank/DDBJ whole genome shotgun (WGS) entry which is preliminary data.</text>
</comment>
<name>A0A562QJ05_9PSED</name>
<gene>
    <name evidence="4" type="ORF">IQ22_01173</name>
</gene>
<feature type="transmembrane region" description="Helical" evidence="3">
    <location>
        <begin position="248"/>
        <end position="279"/>
    </location>
</feature>
<dbReference type="InterPro" id="IPR048254">
    <property type="entry name" value="CDP_ALCOHOL_P_TRANSF_CS"/>
</dbReference>
<evidence type="ECO:0000313" key="4">
    <source>
        <dbReference type="EMBL" id="TWI56721.1"/>
    </source>
</evidence>
<dbReference type="Gene3D" id="1.20.120.1760">
    <property type="match status" value="1"/>
</dbReference>
<feature type="transmembrane region" description="Helical" evidence="3">
    <location>
        <begin position="322"/>
        <end position="349"/>
    </location>
</feature>
<reference evidence="4 5" key="1">
    <citation type="journal article" date="2015" name="Stand. Genomic Sci.">
        <title>Genomic Encyclopedia of Bacterial and Archaeal Type Strains, Phase III: the genomes of soil and plant-associated and newly described type strains.</title>
        <authorList>
            <person name="Whitman W.B."/>
            <person name="Woyke T."/>
            <person name="Klenk H.P."/>
            <person name="Zhou Y."/>
            <person name="Lilburn T.G."/>
            <person name="Beck B.J."/>
            <person name="De Vos P."/>
            <person name="Vandamme P."/>
            <person name="Eisen J.A."/>
            <person name="Garrity G."/>
            <person name="Hugenholtz P."/>
            <person name="Kyrpides N.C."/>
        </authorList>
    </citation>
    <scope>NUCLEOTIDE SEQUENCE [LARGE SCALE GENOMIC DNA]</scope>
    <source>
        <strain evidence="4 5">CGMCC 1.6858</strain>
    </source>
</reference>
<dbReference type="EMBL" id="VLKY01000003">
    <property type="protein sequence ID" value="TWI56721.1"/>
    <property type="molecule type" value="Genomic_DNA"/>
</dbReference>
<dbReference type="GO" id="GO:0016020">
    <property type="term" value="C:membrane"/>
    <property type="evidence" value="ECO:0007669"/>
    <property type="project" value="InterPro"/>
</dbReference>
<dbReference type="AlphaFoldDB" id="A0A562QJ05"/>
<dbReference type="InterPro" id="IPR043130">
    <property type="entry name" value="CDP-OH_PTrfase_TM_dom"/>
</dbReference>
<feature type="transmembrane region" description="Helical" evidence="3">
    <location>
        <begin position="188"/>
        <end position="213"/>
    </location>
</feature>
<proteinExistence type="inferred from homology"/>
<keyword evidence="3" id="KW-0472">Membrane</keyword>
<evidence type="ECO:0000313" key="5">
    <source>
        <dbReference type="Proteomes" id="UP000316905"/>
    </source>
</evidence>
<dbReference type="RefSeq" id="WP_145139410.1">
    <property type="nucleotide sequence ID" value="NZ_VLKY01000003.1"/>
</dbReference>
<evidence type="ECO:0000256" key="3">
    <source>
        <dbReference type="SAM" id="Phobius"/>
    </source>
</evidence>
<accession>A0A562QJ05</accession>
<dbReference type="OrthoDB" id="8541463at2"/>